<keyword evidence="2 5" id="KW-0689">Ribosomal protein</keyword>
<dbReference type="Pfam" id="PF01016">
    <property type="entry name" value="Ribosomal_L27"/>
    <property type="match status" value="1"/>
</dbReference>
<dbReference type="PRINTS" id="PR00063">
    <property type="entry name" value="RIBOSOMALL27"/>
</dbReference>
<dbReference type="GO" id="GO:0003735">
    <property type="term" value="F:structural constituent of ribosome"/>
    <property type="evidence" value="ECO:0007669"/>
    <property type="project" value="InterPro"/>
</dbReference>
<dbReference type="NCBIfam" id="TIGR00062">
    <property type="entry name" value="L27"/>
    <property type="match status" value="1"/>
</dbReference>
<comment type="similarity">
    <text evidence="1 5">Belongs to the bacterial ribosomal protein bL27 family.</text>
</comment>
<evidence type="ECO:0000256" key="4">
    <source>
        <dbReference type="ARBA" id="ARBA00035175"/>
    </source>
</evidence>
<sequence length="96" mass="10647">MMMKMNLQFFAHKKGVGSTRNGRDSESKRLGAKRADGQFVKAGNILYRQRGTKIHPGLNVGRGGDDTLFALTDGVVRFQRKGRDKKQVSIVPVVSE</sequence>
<dbReference type="InterPro" id="IPR001684">
    <property type="entry name" value="Ribosomal_bL27"/>
</dbReference>
<name>A0A1M6A561_9FIRM</name>
<dbReference type="Gene3D" id="2.40.50.100">
    <property type="match status" value="1"/>
</dbReference>
<dbReference type="STRING" id="1122934.SAMN02745691_00066"/>
<dbReference type="AlphaFoldDB" id="A0A1M6A561"/>
<dbReference type="PANTHER" id="PTHR15893">
    <property type="entry name" value="RIBOSOMAL PROTEIN L27"/>
    <property type="match status" value="1"/>
</dbReference>
<reference evidence="7 8" key="1">
    <citation type="submission" date="2016-11" db="EMBL/GenBank/DDBJ databases">
        <authorList>
            <person name="Jaros S."/>
            <person name="Januszkiewicz K."/>
            <person name="Wedrychowicz H."/>
        </authorList>
    </citation>
    <scope>NUCLEOTIDE SEQUENCE [LARGE SCALE GENOMIC DNA]</scope>
    <source>
        <strain evidence="7 8">DSM 15970</strain>
    </source>
</reference>
<evidence type="ECO:0000313" key="7">
    <source>
        <dbReference type="EMBL" id="SHI31580.1"/>
    </source>
</evidence>
<dbReference type="PROSITE" id="PS00831">
    <property type="entry name" value="RIBOSOMAL_L27"/>
    <property type="match status" value="1"/>
</dbReference>
<proteinExistence type="inferred from homology"/>
<evidence type="ECO:0000313" key="8">
    <source>
        <dbReference type="Proteomes" id="UP000184342"/>
    </source>
</evidence>
<dbReference type="EMBL" id="FQYT01000002">
    <property type="protein sequence ID" value="SHI31580.1"/>
    <property type="molecule type" value="Genomic_DNA"/>
</dbReference>
<evidence type="ECO:0000256" key="5">
    <source>
        <dbReference type="HAMAP-Rule" id="MF_00539"/>
    </source>
</evidence>
<evidence type="ECO:0000256" key="6">
    <source>
        <dbReference type="SAM" id="MobiDB-lite"/>
    </source>
</evidence>
<dbReference type="HAMAP" id="MF_00539">
    <property type="entry name" value="Ribosomal_bL27"/>
    <property type="match status" value="1"/>
</dbReference>
<keyword evidence="3 5" id="KW-0687">Ribonucleoprotein</keyword>
<evidence type="ECO:0000256" key="1">
    <source>
        <dbReference type="ARBA" id="ARBA00010797"/>
    </source>
</evidence>
<organism evidence="7 8">
    <name type="scientific">Parasporobacterium paucivorans DSM 15970</name>
    <dbReference type="NCBI Taxonomy" id="1122934"/>
    <lineage>
        <taxon>Bacteria</taxon>
        <taxon>Bacillati</taxon>
        <taxon>Bacillota</taxon>
        <taxon>Clostridia</taxon>
        <taxon>Lachnospirales</taxon>
        <taxon>Lachnospiraceae</taxon>
        <taxon>Parasporobacterium</taxon>
    </lineage>
</organism>
<dbReference type="GO" id="GO:0022625">
    <property type="term" value="C:cytosolic large ribosomal subunit"/>
    <property type="evidence" value="ECO:0007669"/>
    <property type="project" value="TreeGrafter"/>
</dbReference>
<dbReference type="Proteomes" id="UP000184342">
    <property type="component" value="Unassembled WGS sequence"/>
</dbReference>
<gene>
    <name evidence="5" type="primary">rpmA</name>
    <name evidence="7" type="ORF">SAMN02745691_00066</name>
</gene>
<evidence type="ECO:0000256" key="3">
    <source>
        <dbReference type="ARBA" id="ARBA00023274"/>
    </source>
</evidence>
<protein>
    <recommendedName>
        <fullName evidence="4 5">Large ribosomal subunit protein bL27</fullName>
    </recommendedName>
</protein>
<dbReference type="GO" id="GO:0006412">
    <property type="term" value="P:translation"/>
    <property type="evidence" value="ECO:0007669"/>
    <property type="project" value="UniProtKB-UniRule"/>
</dbReference>
<dbReference type="InterPro" id="IPR018261">
    <property type="entry name" value="Ribosomal_bL27_CS"/>
</dbReference>
<keyword evidence="8" id="KW-1185">Reference proteome</keyword>
<evidence type="ECO:0000256" key="2">
    <source>
        <dbReference type="ARBA" id="ARBA00022980"/>
    </source>
</evidence>
<dbReference type="PANTHER" id="PTHR15893:SF0">
    <property type="entry name" value="LARGE RIBOSOMAL SUBUNIT PROTEIN BL27M"/>
    <property type="match status" value="1"/>
</dbReference>
<feature type="region of interest" description="Disordered" evidence="6">
    <location>
        <begin position="14"/>
        <end position="33"/>
    </location>
</feature>
<accession>A0A1M6A561</accession>
<feature type="compositionally biased region" description="Basic and acidic residues" evidence="6">
    <location>
        <begin position="21"/>
        <end position="33"/>
    </location>
</feature>
<dbReference type="FunFam" id="2.40.50.100:FF:000004">
    <property type="entry name" value="50S ribosomal protein L27"/>
    <property type="match status" value="1"/>
</dbReference>
<dbReference type="SUPFAM" id="SSF110324">
    <property type="entry name" value="Ribosomal L27 protein-like"/>
    <property type="match status" value="1"/>
</dbReference>